<comment type="caution">
    <text evidence="2">The sequence shown here is derived from an EMBL/GenBank/DDBJ whole genome shotgun (WGS) entry which is preliminary data.</text>
</comment>
<evidence type="ECO:0000256" key="1">
    <source>
        <dbReference type="SAM" id="MobiDB-lite"/>
    </source>
</evidence>
<accession>A0ABD3FTQ4</accession>
<gene>
    <name evidence="2" type="ORF">V7S43_004616</name>
</gene>
<feature type="region of interest" description="Disordered" evidence="1">
    <location>
        <begin position="1"/>
        <end position="23"/>
    </location>
</feature>
<sequence length="102" mass="11240">MNADPEDTREARPHGPHRPDSHGAMFVSALPLYVAIGVAGRANEDIFRTMDGVAVSVSLLQWSLHNSCRTRAEEMNVPKATMQDKVWTGLESVSALHVRMVN</sequence>
<protein>
    <submittedName>
        <fullName evidence="2">Uncharacterized protein</fullName>
    </submittedName>
</protein>
<dbReference type="Proteomes" id="UP001632037">
    <property type="component" value="Unassembled WGS sequence"/>
</dbReference>
<feature type="compositionally biased region" description="Basic and acidic residues" evidence="1">
    <location>
        <begin position="1"/>
        <end position="21"/>
    </location>
</feature>
<name>A0ABD3FTQ4_9STRA</name>
<evidence type="ECO:0000313" key="3">
    <source>
        <dbReference type="Proteomes" id="UP001632037"/>
    </source>
</evidence>
<dbReference type="EMBL" id="JBIMZQ010000007">
    <property type="protein sequence ID" value="KAL3670305.1"/>
    <property type="molecule type" value="Genomic_DNA"/>
</dbReference>
<keyword evidence="3" id="KW-1185">Reference proteome</keyword>
<organism evidence="2 3">
    <name type="scientific">Phytophthora oleae</name>
    <dbReference type="NCBI Taxonomy" id="2107226"/>
    <lineage>
        <taxon>Eukaryota</taxon>
        <taxon>Sar</taxon>
        <taxon>Stramenopiles</taxon>
        <taxon>Oomycota</taxon>
        <taxon>Peronosporomycetes</taxon>
        <taxon>Peronosporales</taxon>
        <taxon>Peronosporaceae</taxon>
        <taxon>Phytophthora</taxon>
    </lineage>
</organism>
<proteinExistence type="predicted"/>
<dbReference type="AlphaFoldDB" id="A0ABD3FTQ4"/>
<reference evidence="2 3" key="1">
    <citation type="submission" date="2024-09" db="EMBL/GenBank/DDBJ databases">
        <title>Genome sequencing and assembly of Phytophthora oleae, isolate VK10A, causative agent of rot of olive drupes.</title>
        <authorList>
            <person name="Conti Taguali S."/>
            <person name="Riolo M."/>
            <person name="La Spada F."/>
            <person name="Cacciola S.O."/>
            <person name="Dionisio G."/>
        </authorList>
    </citation>
    <scope>NUCLEOTIDE SEQUENCE [LARGE SCALE GENOMIC DNA]</scope>
    <source>
        <strain evidence="2 3">VK10A</strain>
    </source>
</reference>
<evidence type="ECO:0000313" key="2">
    <source>
        <dbReference type="EMBL" id="KAL3670305.1"/>
    </source>
</evidence>